<evidence type="ECO:0000313" key="4">
    <source>
        <dbReference type="Proteomes" id="UP000245678"/>
    </source>
</evidence>
<reference evidence="3 4" key="1">
    <citation type="submission" date="2018-05" db="EMBL/GenBank/DDBJ databases">
        <title>Genomic Encyclopedia of Archaeal and Bacterial Type Strains, Phase II (KMG-II): from individual species to whole genera.</title>
        <authorList>
            <person name="Goeker M."/>
        </authorList>
    </citation>
    <scope>NUCLEOTIDE SEQUENCE [LARGE SCALE GENOMIC DNA]</scope>
    <source>
        <strain evidence="3 4">DSM 19975</strain>
    </source>
</reference>
<dbReference type="Proteomes" id="UP000245678">
    <property type="component" value="Unassembled WGS sequence"/>
</dbReference>
<dbReference type="InterPro" id="IPR046357">
    <property type="entry name" value="PPIase_dom_sf"/>
</dbReference>
<evidence type="ECO:0000256" key="1">
    <source>
        <dbReference type="SAM" id="MobiDB-lite"/>
    </source>
</evidence>
<feature type="region of interest" description="Disordered" evidence="1">
    <location>
        <begin position="208"/>
        <end position="243"/>
    </location>
</feature>
<keyword evidence="4" id="KW-1185">Reference proteome</keyword>
<sequence length="386" mass="42709">MKKLIAFGVFVLSINFCFAQVDYQWGPWTQGKCYQGLFFRVKLLNVYKSTNKWNYMIEFQNKYNKKVSFKYLAYNPLTEKRKEIMDQYTYGYHYILKPGESITSPFGVLGEGNPNIQIFAVCFLFWPDGQPRCTTIAVADNASFGKCDNGIPNYKIYTKAEDDAEEAARLKTGDPNYVYPETSKGIKTDNRSSTDKLIDAYAKILGVQNPARNNTNNGGSSSNVSQPSRNTGTPSSMGSEATDEVTEKDFAMNLTPYDPLQAKAQAARFVAGFAKRPGVFTTPGGVLCQAMSVGSGPKPSATDNVRINFRKTTVVGKQYKGAMVNDKGETINMSEIGPKLAEAIRLMNAGSKYCFVFPAELAGNQPDYPEGSVSLVWVIDLLEVVK</sequence>
<evidence type="ECO:0000256" key="2">
    <source>
        <dbReference type="SAM" id="SignalP"/>
    </source>
</evidence>
<comment type="caution">
    <text evidence="3">The sequence shown here is derived from an EMBL/GenBank/DDBJ whole genome shotgun (WGS) entry which is preliminary data.</text>
</comment>
<protein>
    <recommendedName>
        <fullName evidence="5">Peptidylprolyl isomerase</fullName>
    </recommendedName>
</protein>
<evidence type="ECO:0000313" key="3">
    <source>
        <dbReference type="EMBL" id="PWK80292.1"/>
    </source>
</evidence>
<dbReference type="SUPFAM" id="SSF54534">
    <property type="entry name" value="FKBP-like"/>
    <property type="match status" value="1"/>
</dbReference>
<name>A0A316HYZ6_9SPHI</name>
<dbReference type="EMBL" id="QGHA01000001">
    <property type="protein sequence ID" value="PWK80292.1"/>
    <property type="molecule type" value="Genomic_DNA"/>
</dbReference>
<organism evidence="3 4">
    <name type="scientific">Mucilaginibacter oryzae</name>
    <dbReference type="NCBI Taxonomy" id="468058"/>
    <lineage>
        <taxon>Bacteria</taxon>
        <taxon>Pseudomonadati</taxon>
        <taxon>Bacteroidota</taxon>
        <taxon>Sphingobacteriia</taxon>
        <taxon>Sphingobacteriales</taxon>
        <taxon>Sphingobacteriaceae</taxon>
        <taxon>Mucilaginibacter</taxon>
    </lineage>
</organism>
<feature type="region of interest" description="Disordered" evidence="1">
    <location>
        <begin position="169"/>
        <end position="191"/>
    </location>
</feature>
<gene>
    <name evidence="3" type="ORF">LX99_00756</name>
</gene>
<accession>A0A316HYZ6</accession>
<dbReference type="RefSeq" id="WP_109606503.1">
    <property type="nucleotide sequence ID" value="NZ_QGHA01000001.1"/>
</dbReference>
<dbReference type="GO" id="GO:0003755">
    <property type="term" value="F:peptidyl-prolyl cis-trans isomerase activity"/>
    <property type="evidence" value="ECO:0007669"/>
    <property type="project" value="InterPro"/>
</dbReference>
<keyword evidence="2" id="KW-0732">Signal</keyword>
<feature type="chain" id="PRO_5016460314" description="Peptidylprolyl isomerase" evidence="2">
    <location>
        <begin position="20"/>
        <end position="386"/>
    </location>
</feature>
<feature type="signal peptide" evidence="2">
    <location>
        <begin position="1"/>
        <end position="19"/>
    </location>
</feature>
<dbReference type="Gene3D" id="3.10.50.40">
    <property type="match status" value="1"/>
</dbReference>
<feature type="compositionally biased region" description="Low complexity" evidence="1">
    <location>
        <begin position="212"/>
        <end position="231"/>
    </location>
</feature>
<dbReference type="AlphaFoldDB" id="A0A316HYZ6"/>
<proteinExistence type="predicted"/>
<evidence type="ECO:0008006" key="5">
    <source>
        <dbReference type="Google" id="ProtNLM"/>
    </source>
</evidence>